<dbReference type="Proteomes" id="UP001281761">
    <property type="component" value="Unassembled WGS sequence"/>
</dbReference>
<evidence type="ECO:0000313" key="2">
    <source>
        <dbReference type="Proteomes" id="UP001281761"/>
    </source>
</evidence>
<gene>
    <name evidence="1" type="ORF">BLNAU_10166</name>
</gene>
<protein>
    <submittedName>
        <fullName evidence="1">Uncharacterized protein</fullName>
    </submittedName>
</protein>
<dbReference type="EMBL" id="JARBJD010000073">
    <property type="protein sequence ID" value="KAK2954836.1"/>
    <property type="molecule type" value="Genomic_DNA"/>
</dbReference>
<reference evidence="1 2" key="1">
    <citation type="journal article" date="2022" name="bioRxiv">
        <title>Genomics of Preaxostyla Flagellates Illuminates Evolutionary Transitions and the Path Towards Mitochondrial Loss.</title>
        <authorList>
            <person name="Novak L.V.F."/>
            <person name="Treitli S.C."/>
            <person name="Pyrih J."/>
            <person name="Halakuc P."/>
            <person name="Pipaliya S.V."/>
            <person name="Vacek V."/>
            <person name="Brzon O."/>
            <person name="Soukal P."/>
            <person name="Eme L."/>
            <person name="Dacks J.B."/>
            <person name="Karnkowska A."/>
            <person name="Elias M."/>
            <person name="Hampl V."/>
        </authorList>
    </citation>
    <scope>NUCLEOTIDE SEQUENCE [LARGE SCALE GENOMIC DNA]</scope>
    <source>
        <strain evidence="1">NAU3</strain>
        <tissue evidence="1">Gut</tissue>
    </source>
</reference>
<keyword evidence="2" id="KW-1185">Reference proteome</keyword>
<evidence type="ECO:0000313" key="1">
    <source>
        <dbReference type="EMBL" id="KAK2954836.1"/>
    </source>
</evidence>
<comment type="caution">
    <text evidence="1">The sequence shown here is derived from an EMBL/GenBank/DDBJ whole genome shotgun (WGS) entry which is preliminary data.</text>
</comment>
<sequence>MECSAFVVTGVVDGHNSEIQIIRSSHKSKWEVVLQLVDTSDNQQKWGDGMETKNTDKPDSESFGIVSIFGVGLRMLSQHFALGTGPLFSFGMTEHDTSFASSRFGVRTESSLVGSTLVNMTCSSRMSLGTRLFGSEVRQLVVGSSVAESTNHDSGTGMMSPHLGGNVMCLNTSFSSCIRTGNNDTNLEFSFENRTQSVLLQILRINQIWLNNRPSRGA</sequence>
<organism evidence="1 2">
    <name type="scientific">Blattamonas nauphoetae</name>
    <dbReference type="NCBI Taxonomy" id="2049346"/>
    <lineage>
        <taxon>Eukaryota</taxon>
        <taxon>Metamonada</taxon>
        <taxon>Preaxostyla</taxon>
        <taxon>Oxymonadida</taxon>
        <taxon>Blattamonas</taxon>
    </lineage>
</organism>
<proteinExistence type="predicted"/>
<accession>A0ABQ9XTN4</accession>
<name>A0ABQ9XTN4_9EUKA</name>